<proteinExistence type="inferred from homology"/>
<dbReference type="FunFam" id="3.40.50.150:FF:000054">
    <property type="entry name" value="Catechol O-methyltransferase"/>
    <property type="match status" value="1"/>
</dbReference>
<dbReference type="Gene3D" id="3.40.50.150">
    <property type="entry name" value="Vaccinia Virus protein VP39"/>
    <property type="match status" value="1"/>
</dbReference>
<dbReference type="GeneID" id="127378129"/>
<dbReference type="GeneTree" id="ENSGT00940000155317"/>
<dbReference type="AlphaFoldDB" id="A0A8C4GTA7"/>
<reference evidence="9" key="2">
    <citation type="submission" date="2025-09" db="UniProtKB">
        <authorList>
            <consortium name="Ensembl"/>
        </authorList>
    </citation>
    <scope>IDENTIFICATION</scope>
</reference>
<dbReference type="PROSITE" id="PS51682">
    <property type="entry name" value="SAM_OMT_I"/>
    <property type="match status" value="1"/>
</dbReference>
<comment type="similarity">
    <text evidence="7">Belongs to the class I-like SAM-binding methyltransferase superfamily. Cation-dependent O-methyltransferase family.</text>
</comment>
<keyword evidence="10" id="KW-1185">Reference proteome</keyword>
<dbReference type="CTD" id="561372"/>
<comment type="catalytic activity">
    <reaction evidence="8">
        <text>a catechol + S-adenosyl-L-methionine = a guaiacol + S-adenosyl-L-homocysteine + H(+)</text>
        <dbReference type="Rhea" id="RHEA:17877"/>
        <dbReference type="ChEBI" id="CHEBI:15378"/>
        <dbReference type="ChEBI" id="CHEBI:33566"/>
        <dbReference type="ChEBI" id="CHEBI:57856"/>
        <dbReference type="ChEBI" id="CHEBI:59789"/>
        <dbReference type="ChEBI" id="CHEBI:134251"/>
        <dbReference type="EC" id="2.1.1.6"/>
    </reaction>
</comment>
<dbReference type="GO" id="GO:0016206">
    <property type="term" value="F:catechol O-methyltransferase activity"/>
    <property type="evidence" value="ECO:0007669"/>
    <property type="project" value="UniProtKB-EC"/>
</dbReference>
<dbReference type="GO" id="GO:0032502">
    <property type="term" value="P:developmental process"/>
    <property type="evidence" value="ECO:0007669"/>
    <property type="project" value="TreeGrafter"/>
</dbReference>
<dbReference type="RefSeq" id="XP_051282731.1">
    <property type="nucleotide sequence ID" value="XM_051426771.1"/>
</dbReference>
<gene>
    <name evidence="9" type="primary">comta</name>
</gene>
<dbReference type="Pfam" id="PF01596">
    <property type="entry name" value="Methyltransf_3"/>
    <property type="match status" value="1"/>
</dbReference>
<dbReference type="GO" id="GO:0042417">
    <property type="term" value="P:dopamine metabolic process"/>
    <property type="evidence" value="ECO:0007669"/>
    <property type="project" value="TreeGrafter"/>
</dbReference>
<keyword evidence="4" id="KW-0949">S-adenosyl-L-methionine</keyword>
<protein>
    <recommendedName>
        <fullName evidence="1">catechol O-methyltransferase</fullName>
        <ecNumber evidence="1">2.1.1.6</ecNumber>
    </recommendedName>
</protein>
<accession>A0A8C4GTA7</accession>
<keyword evidence="6" id="KW-0128">Catecholamine metabolism</keyword>
<evidence type="ECO:0000256" key="1">
    <source>
        <dbReference type="ARBA" id="ARBA00012880"/>
    </source>
</evidence>
<dbReference type="GO" id="GO:0042424">
    <property type="term" value="P:catecholamine catabolic process"/>
    <property type="evidence" value="ECO:0007669"/>
    <property type="project" value="TreeGrafter"/>
</dbReference>
<sequence length="262" mass="29485">MSVPTVLVVVVAVCVLCRCLIPWLVQSNSTLALLWYDVLLEMTLDFLTRTTRPQRLLQAVSINAVRGDPDSVIKAIDHFCKHTEWAMNVGDEKGAILDLVVMETCPSTVLELGTYCGYSTVRITRLLPPATKLITVEMNPEYAHVARQVIQHAGLQDKVCVLEGESADLIPKMANMFGIQAFDFVFLDHWKDHYLPDIRLLEDCGLLAQGSVVLADNVVCPGAPDYLNYVRYNLKYSSRFYQAHLEYTRVLDGLERSEYQGD</sequence>
<evidence type="ECO:0000256" key="8">
    <source>
        <dbReference type="ARBA" id="ARBA00051279"/>
    </source>
</evidence>
<dbReference type="PANTHER" id="PTHR43836">
    <property type="entry name" value="CATECHOL O-METHYLTRANSFERASE 1-RELATED"/>
    <property type="match status" value="1"/>
</dbReference>
<organism evidence="9 10">
    <name type="scientific">Dicentrarchus labrax</name>
    <name type="common">European seabass</name>
    <name type="synonym">Morone labrax</name>
    <dbReference type="NCBI Taxonomy" id="13489"/>
    <lineage>
        <taxon>Eukaryota</taxon>
        <taxon>Metazoa</taxon>
        <taxon>Chordata</taxon>
        <taxon>Craniata</taxon>
        <taxon>Vertebrata</taxon>
        <taxon>Euteleostomi</taxon>
        <taxon>Actinopterygii</taxon>
        <taxon>Neopterygii</taxon>
        <taxon>Teleostei</taxon>
        <taxon>Neoteleostei</taxon>
        <taxon>Acanthomorphata</taxon>
        <taxon>Eupercaria</taxon>
        <taxon>Moronidae</taxon>
        <taxon>Dicentrarchus</taxon>
    </lineage>
</organism>
<dbReference type="PANTHER" id="PTHR43836:SF10">
    <property type="entry name" value="CATECHOL O-METHYLTRANSFERASE B"/>
    <property type="match status" value="1"/>
</dbReference>
<reference evidence="9" key="1">
    <citation type="submission" date="2025-08" db="UniProtKB">
        <authorList>
            <consortium name="Ensembl"/>
        </authorList>
    </citation>
    <scope>IDENTIFICATION</scope>
</reference>
<keyword evidence="2" id="KW-0489">Methyltransferase</keyword>
<dbReference type="InterPro" id="IPR002935">
    <property type="entry name" value="SAM_O-MeTrfase"/>
</dbReference>
<dbReference type="Ensembl" id="ENSDLAT00005034031.2">
    <property type="protein sequence ID" value="ENSDLAP00005031879.2"/>
    <property type="gene ID" value="ENSDLAG00005014307.2"/>
</dbReference>
<keyword evidence="5" id="KW-0531">Neurotransmitter degradation</keyword>
<evidence type="ECO:0000313" key="9">
    <source>
        <dbReference type="Ensembl" id="ENSDLAP00005031879.2"/>
    </source>
</evidence>
<dbReference type="EC" id="2.1.1.6" evidence="1"/>
<evidence type="ECO:0000256" key="4">
    <source>
        <dbReference type="ARBA" id="ARBA00022691"/>
    </source>
</evidence>
<dbReference type="GO" id="GO:0032259">
    <property type="term" value="P:methylation"/>
    <property type="evidence" value="ECO:0007669"/>
    <property type="project" value="UniProtKB-KW"/>
</dbReference>
<name>A0A8C4GTA7_DICLA</name>
<evidence type="ECO:0000256" key="5">
    <source>
        <dbReference type="ARBA" id="ARBA00022867"/>
    </source>
</evidence>
<evidence type="ECO:0000256" key="7">
    <source>
        <dbReference type="ARBA" id="ARBA00023453"/>
    </source>
</evidence>
<evidence type="ECO:0000256" key="6">
    <source>
        <dbReference type="ARBA" id="ARBA00022939"/>
    </source>
</evidence>
<keyword evidence="3" id="KW-0808">Transferase</keyword>
<dbReference type="InterPro" id="IPR029063">
    <property type="entry name" value="SAM-dependent_MTases_sf"/>
</dbReference>
<dbReference type="Proteomes" id="UP000694389">
    <property type="component" value="Unassembled WGS sequence"/>
</dbReference>
<evidence type="ECO:0000313" key="10">
    <source>
        <dbReference type="Proteomes" id="UP000694389"/>
    </source>
</evidence>
<evidence type="ECO:0000256" key="3">
    <source>
        <dbReference type="ARBA" id="ARBA00022679"/>
    </source>
</evidence>
<dbReference type="CDD" id="cd02440">
    <property type="entry name" value="AdoMet_MTases"/>
    <property type="match status" value="1"/>
</dbReference>
<dbReference type="SUPFAM" id="SSF53335">
    <property type="entry name" value="S-adenosyl-L-methionine-dependent methyltransferases"/>
    <property type="match status" value="1"/>
</dbReference>
<evidence type="ECO:0000256" key="2">
    <source>
        <dbReference type="ARBA" id="ARBA00022603"/>
    </source>
</evidence>